<protein>
    <submittedName>
        <fullName evidence="2">Putative amidohydrolase</fullName>
    </submittedName>
</protein>
<dbReference type="Proteomes" id="UP000249239">
    <property type="component" value="Unassembled WGS sequence"/>
</dbReference>
<proteinExistence type="predicted"/>
<dbReference type="RefSeq" id="WP_111444117.1">
    <property type="nucleotide sequence ID" value="NZ_QKZK01000002.1"/>
</dbReference>
<dbReference type="InterPro" id="IPR036526">
    <property type="entry name" value="C-N_Hydrolase_sf"/>
</dbReference>
<dbReference type="PROSITE" id="PS50263">
    <property type="entry name" value="CN_HYDROLASE"/>
    <property type="match status" value="1"/>
</dbReference>
<dbReference type="OrthoDB" id="9811121at2"/>
<keyword evidence="3" id="KW-1185">Reference proteome</keyword>
<dbReference type="SUPFAM" id="SSF56317">
    <property type="entry name" value="Carbon-nitrogen hydrolase"/>
    <property type="match status" value="1"/>
</dbReference>
<keyword evidence="2" id="KW-0378">Hydrolase</keyword>
<evidence type="ECO:0000313" key="2">
    <source>
        <dbReference type="EMBL" id="PZX20390.1"/>
    </source>
</evidence>
<dbReference type="EMBL" id="QKZK01000002">
    <property type="protein sequence ID" value="PZX20390.1"/>
    <property type="molecule type" value="Genomic_DNA"/>
</dbReference>
<reference evidence="2 3" key="1">
    <citation type="submission" date="2018-06" db="EMBL/GenBank/DDBJ databases">
        <title>Genomic Encyclopedia of Archaeal and Bacterial Type Strains, Phase II (KMG-II): from individual species to whole genera.</title>
        <authorList>
            <person name="Goeker M."/>
        </authorList>
    </citation>
    <scope>NUCLEOTIDE SEQUENCE [LARGE SCALE GENOMIC DNA]</scope>
    <source>
        <strain evidence="2 3">DSM 6779</strain>
    </source>
</reference>
<gene>
    <name evidence="2" type="ORF">LX69_00387</name>
</gene>
<organism evidence="2 3">
    <name type="scientific">Breznakibacter xylanolyticus</name>
    <dbReference type="NCBI Taxonomy" id="990"/>
    <lineage>
        <taxon>Bacteria</taxon>
        <taxon>Pseudomonadati</taxon>
        <taxon>Bacteroidota</taxon>
        <taxon>Bacteroidia</taxon>
        <taxon>Marinilabiliales</taxon>
        <taxon>Marinilabiliaceae</taxon>
        <taxon>Breznakibacter</taxon>
    </lineage>
</organism>
<feature type="domain" description="CN hydrolase" evidence="1">
    <location>
        <begin position="5"/>
        <end position="244"/>
    </location>
</feature>
<accession>A0A2W7NKJ8</accession>
<evidence type="ECO:0000313" key="3">
    <source>
        <dbReference type="Proteomes" id="UP000249239"/>
    </source>
</evidence>
<dbReference type="PANTHER" id="PTHR23088">
    <property type="entry name" value="NITRILASE-RELATED"/>
    <property type="match status" value="1"/>
</dbReference>
<dbReference type="AlphaFoldDB" id="A0A2W7NKJ8"/>
<dbReference type="Gene3D" id="3.60.110.10">
    <property type="entry name" value="Carbon-nitrogen hydrolase"/>
    <property type="match status" value="1"/>
</dbReference>
<name>A0A2W7NKJ8_9BACT</name>
<dbReference type="GO" id="GO:0016787">
    <property type="term" value="F:hydrolase activity"/>
    <property type="evidence" value="ECO:0007669"/>
    <property type="project" value="UniProtKB-KW"/>
</dbReference>
<dbReference type="InterPro" id="IPR003010">
    <property type="entry name" value="C-N_Hydrolase"/>
</dbReference>
<dbReference type="Pfam" id="PF00795">
    <property type="entry name" value="CN_hydrolase"/>
    <property type="match status" value="1"/>
</dbReference>
<dbReference type="PANTHER" id="PTHR23088:SF27">
    <property type="entry name" value="DEAMINATED GLUTATHIONE AMIDASE"/>
    <property type="match status" value="1"/>
</dbReference>
<evidence type="ECO:0000259" key="1">
    <source>
        <dbReference type="PROSITE" id="PS50263"/>
    </source>
</evidence>
<sequence>MNHSLSIRSIAMASVAGDPDANLGTLERHLRQAREQGIELAVFPEMSISGYITRPESVARFVGRQHDVLTRLLALSVQTDVAFTAGMPWREDDDCYVAQFLFDGGRLIGSHRKMYLAGSEAAVFTPGRRIDTFMVRGIRMGMQLCLESHMPELALEQSRQGAFLIAMGFASPREAPHEKLERWMRYLPARAYDNGVYVVAANQSGCSESGREFPAVALAIDPKGIALATQAVNHQVSASALIDPAHCLRIRDSRMGWFVGMR</sequence>
<comment type="caution">
    <text evidence="2">The sequence shown here is derived from an EMBL/GenBank/DDBJ whole genome shotgun (WGS) entry which is preliminary data.</text>
</comment>